<gene>
    <name evidence="6" type="ORF">FYJ39_03140</name>
</gene>
<dbReference type="Proteomes" id="UP000429958">
    <property type="component" value="Unassembled WGS sequence"/>
</dbReference>
<dbReference type="GO" id="GO:0015074">
    <property type="term" value="P:DNA integration"/>
    <property type="evidence" value="ECO:0007669"/>
    <property type="project" value="UniProtKB-KW"/>
</dbReference>
<dbReference type="InterPro" id="IPR010998">
    <property type="entry name" value="Integrase_recombinase_N"/>
</dbReference>
<dbReference type="SUPFAM" id="SSF56349">
    <property type="entry name" value="DNA breaking-rejoining enzymes"/>
    <property type="match status" value="1"/>
</dbReference>
<evidence type="ECO:0000256" key="3">
    <source>
        <dbReference type="ARBA" id="ARBA00023125"/>
    </source>
</evidence>
<keyword evidence="7" id="KW-1185">Reference proteome</keyword>
<comment type="similarity">
    <text evidence="1">Belongs to the 'phage' integrase family.</text>
</comment>
<dbReference type="EMBL" id="VUMD01000002">
    <property type="protein sequence ID" value="MSS35598.1"/>
    <property type="molecule type" value="Genomic_DNA"/>
</dbReference>
<dbReference type="AlphaFoldDB" id="A0A7X2NIX5"/>
<keyword evidence="4" id="KW-0233">DNA recombination</keyword>
<dbReference type="GO" id="GO:0003677">
    <property type="term" value="F:DNA binding"/>
    <property type="evidence" value="ECO:0007669"/>
    <property type="project" value="UniProtKB-KW"/>
</dbReference>
<dbReference type="Gene3D" id="1.10.150.130">
    <property type="match status" value="1"/>
</dbReference>
<evidence type="ECO:0000256" key="1">
    <source>
        <dbReference type="ARBA" id="ARBA00008857"/>
    </source>
</evidence>
<evidence type="ECO:0000256" key="2">
    <source>
        <dbReference type="ARBA" id="ARBA00022908"/>
    </source>
</evidence>
<dbReference type="InterPro" id="IPR050808">
    <property type="entry name" value="Phage_Integrase"/>
</dbReference>
<dbReference type="InterPro" id="IPR002104">
    <property type="entry name" value="Integrase_catalytic"/>
</dbReference>
<evidence type="ECO:0000259" key="5">
    <source>
        <dbReference type="PROSITE" id="PS51898"/>
    </source>
</evidence>
<dbReference type="InterPro" id="IPR013762">
    <property type="entry name" value="Integrase-like_cat_sf"/>
</dbReference>
<dbReference type="PROSITE" id="PS51898">
    <property type="entry name" value="TYR_RECOMBINASE"/>
    <property type="match status" value="1"/>
</dbReference>
<dbReference type="CDD" id="cd01189">
    <property type="entry name" value="INT_ICEBs1_C_like"/>
    <property type="match status" value="1"/>
</dbReference>
<evidence type="ECO:0000256" key="4">
    <source>
        <dbReference type="ARBA" id="ARBA00023172"/>
    </source>
</evidence>
<keyword evidence="2" id="KW-0229">DNA integration</keyword>
<dbReference type="InterPro" id="IPR011010">
    <property type="entry name" value="DNA_brk_join_enz"/>
</dbReference>
<protein>
    <submittedName>
        <fullName evidence="6">Site-specific integrase</fullName>
    </submittedName>
</protein>
<dbReference type="GO" id="GO:0006310">
    <property type="term" value="P:DNA recombination"/>
    <property type="evidence" value="ECO:0007669"/>
    <property type="project" value="UniProtKB-KW"/>
</dbReference>
<comment type="caution">
    <text evidence="6">The sequence shown here is derived from an EMBL/GenBank/DDBJ whole genome shotgun (WGS) entry which is preliminary data.</text>
</comment>
<accession>A0A7X2NIX5</accession>
<dbReference type="Pfam" id="PF00589">
    <property type="entry name" value="Phage_integrase"/>
    <property type="match status" value="1"/>
</dbReference>
<keyword evidence="3" id="KW-0238">DNA-binding</keyword>
<name>A0A7X2NIX5_9CLOT</name>
<feature type="domain" description="Tyr recombinase" evidence="5">
    <location>
        <begin position="222"/>
        <end position="432"/>
    </location>
</feature>
<organism evidence="6 7">
    <name type="scientific">Clostridium porci</name>
    <dbReference type="NCBI Taxonomy" id="2605778"/>
    <lineage>
        <taxon>Bacteria</taxon>
        <taxon>Bacillati</taxon>
        <taxon>Bacillota</taxon>
        <taxon>Clostridia</taxon>
        <taxon>Eubacteriales</taxon>
        <taxon>Clostridiaceae</taxon>
        <taxon>Clostridium</taxon>
    </lineage>
</organism>
<dbReference type="Gene3D" id="1.10.443.10">
    <property type="entry name" value="Intergrase catalytic core"/>
    <property type="match status" value="1"/>
</dbReference>
<evidence type="ECO:0000313" key="6">
    <source>
        <dbReference type="EMBL" id="MSS35598.1"/>
    </source>
</evidence>
<sequence>MAGEMEIMLDKSEMDIGNLINGVNDNIIRKIKDTIMDNRTKALKKHNRKISTLKDGRYATYVDDMTKKEGRHKLIAPTYEDLLDKLAAWYFKEEAIIPVKAIQKVLTLKSLYSKWSREKQLDGRSSNPTRLWYDWKKYCLEEELSHDLIEKPLGSITSLELKEWVNALNDKYNFNVHQYYNATSPVRQILEYATEQGYIKANPYSKNLISKKKFIQEEKEEPETQVFFVDEIEELWNLAHDGTATGIAICFMLKTGLRRAELLGLKYSDLSKSGTYLSINRQYVFDFEFDKNGKPTKKIPHLVERTKTKAGKRKIYLVHNARELLNELNEYNKLHNLTGEFIFQSEFYEDFHMGYEAVEKKLYRICDKMKTIPKSQHKLRKTFVSKLLDDGINIDEVRRIAGHENEKTTLRNYCYNRYNKTQTEDMLEKALA</sequence>
<evidence type="ECO:0000313" key="7">
    <source>
        <dbReference type="Proteomes" id="UP000429958"/>
    </source>
</evidence>
<dbReference type="PANTHER" id="PTHR30629">
    <property type="entry name" value="PROPHAGE INTEGRASE"/>
    <property type="match status" value="1"/>
</dbReference>
<proteinExistence type="inferred from homology"/>
<dbReference type="PANTHER" id="PTHR30629:SF2">
    <property type="entry name" value="PROPHAGE INTEGRASE INTS-RELATED"/>
    <property type="match status" value="1"/>
</dbReference>
<reference evidence="6 7" key="1">
    <citation type="submission" date="2019-08" db="EMBL/GenBank/DDBJ databases">
        <title>In-depth cultivation of the pig gut microbiome towards novel bacterial diversity and tailored functional studies.</title>
        <authorList>
            <person name="Wylensek D."/>
            <person name="Hitch T.C.A."/>
            <person name="Clavel T."/>
        </authorList>
    </citation>
    <scope>NUCLEOTIDE SEQUENCE [LARGE SCALE GENOMIC DNA]</scope>
    <source>
        <strain evidence="6 7">WCA-389-WT-23D1</strain>
    </source>
</reference>